<organism evidence="4 5">
    <name type="scientific">Geranomyces variabilis</name>
    <dbReference type="NCBI Taxonomy" id="109894"/>
    <lineage>
        <taxon>Eukaryota</taxon>
        <taxon>Fungi</taxon>
        <taxon>Fungi incertae sedis</taxon>
        <taxon>Chytridiomycota</taxon>
        <taxon>Chytridiomycota incertae sedis</taxon>
        <taxon>Chytridiomycetes</taxon>
        <taxon>Spizellomycetales</taxon>
        <taxon>Powellomycetaceae</taxon>
        <taxon>Geranomyces</taxon>
    </lineage>
</organism>
<protein>
    <recommendedName>
        <fullName evidence="3">At4g15545-like C-terminal domain-containing protein</fullName>
    </recommendedName>
</protein>
<comment type="caution">
    <text evidence="4">The sequence shown here is derived from an EMBL/GenBank/DDBJ whole genome shotgun (WGS) entry which is preliminary data.</text>
</comment>
<sequence>MLTPDPQMRQSMQSVLHCYERRARENAHLVSLIQTHQASLVRVQRENAELKREKQELHASRNALAARFAALKKTAIELEAFRRGIATMVETGGGRKTEASILQASINIEDSMALDEEEESERRLTEETLPNGVYHEDDQTPGSAEQRADGIADDRTMHSVELRHSGSFELNPPARRNESFSVGPSISRVSDRNTRSLGQARCSSSGPTTTADRVARSISGPDLRQVIPAKVQLAARTFSASLGPAGTHLKQQPQRESYNASSPTHKRTTSTNASTTPTPASVGRRSQQPQQQPGPNNIDAAGLYREIRKRLAPADFEAFASSVAAFNAGTQSPKETVERVAGIVKDRRLASCMSDLIYSAIEEAKVVGTMEKKVVGNRVTKSVGDASVNRFGTGVR</sequence>
<proteinExistence type="predicted"/>
<feature type="coiled-coil region" evidence="1">
    <location>
        <begin position="33"/>
        <end position="67"/>
    </location>
</feature>
<feature type="region of interest" description="Disordered" evidence="2">
    <location>
        <begin position="165"/>
        <end position="217"/>
    </location>
</feature>
<keyword evidence="5" id="KW-1185">Reference proteome</keyword>
<evidence type="ECO:0000259" key="3">
    <source>
        <dbReference type="Pfam" id="PF25972"/>
    </source>
</evidence>
<keyword evidence="1" id="KW-0175">Coiled coil</keyword>
<accession>A0AAD5TRU4</accession>
<feature type="domain" description="At4g15545-like C-terminal" evidence="3">
    <location>
        <begin position="297"/>
        <end position="346"/>
    </location>
</feature>
<feature type="compositionally biased region" description="Low complexity" evidence="2">
    <location>
        <begin position="269"/>
        <end position="293"/>
    </location>
</feature>
<feature type="compositionally biased region" description="Polar residues" evidence="2">
    <location>
        <begin position="179"/>
        <end position="188"/>
    </location>
</feature>
<dbReference type="Pfam" id="PF25972">
    <property type="entry name" value="At4g15545_C"/>
    <property type="match status" value="1"/>
</dbReference>
<feature type="region of interest" description="Disordered" evidence="2">
    <location>
        <begin position="243"/>
        <end position="299"/>
    </location>
</feature>
<evidence type="ECO:0000256" key="2">
    <source>
        <dbReference type="SAM" id="MobiDB-lite"/>
    </source>
</evidence>
<dbReference type="InterPro" id="IPR058935">
    <property type="entry name" value="At4g15545-like_C"/>
</dbReference>
<feature type="compositionally biased region" description="Polar residues" evidence="2">
    <location>
        <begin position="195"/>
        <end position="211"/>
    </location>
</feature>
<dbReference type="Proteomes" id="UP001212152">
    <property type="component" value="Unassembled WGS sequence"/>
</dbReference>
<feature type="region of interest" description="Disordered" evidence="2">
    <location>
        <begin position="112"/>
        <end position="148"/>
    </location>
</feature>
<feature type="compositionally biased region" description="Polar residues" evidence="2">
    <location>
        <begin position="249"/>
        <end position="263"/>
    </location>
</feature>
<evidence type="ECO:0000313" key="5">
    <source>
        <dbReference type="Proteomes" id="UP001212152"/>
    </source>
</evidence>
<evidence type="ECO:0000256" key="1">
    <source>
        <dbReference type="SAM" id="Coils"/>
    </source>
</evidence>
<dbReference type="AlphaFoldDB" id="A0AAD5TRU4"/>
<evidence type="ECO:0000313" key="4">
    <source>
        <dbReference type="EMBL" id="KAJ3183417.1"/>
    </source>
</evidence>
<reference evidence="4" key="1">
    <citation type="submission" date="2020-05" db="EMBL/GenBank/DDBJ databases">
        <title>Phylogenomic resolution of chytrid fungi.</title>
        <authorList>
            <person name="Stajich J.E."/>
            <person name="Amses K."/>
            <person name="Simmons R."/>
            <person name="Seto K."/>
            <person name="Myers J."/>
            <person name="Bonds A."/>
            <person name="Quandt C.A."/>
            <person name="Barry K."/>
            <person name="Liu P."/>
            <person name="Grigoriev I."/>
            <person name="Longcore J.E."/>
            <person name="James T.Y."/>
        </authorList>
    </citation>
    <scope>NUCLEOTIDE SEQUENCE</scope>
    <source>
        <strain evidence="4">JEL0379</strain>
    </source>
</reference>
<dbReference type="EMBL" id="JADGJQ010000006">
    <property type="protein sequence ID" value="KAJ3183417.1"/>
    <property type="molecule type" value="Genomic_DNA"/>
</dbReference>
<name>A0AAD5TRU4_9FUNG</name>
<gene>
    <name evidence="4" type="ORF">HDU87_006736</name>
</gene>